<keyword evidence="3" id="KW-1185">Reference proteome</keyword>
<evidence type="ECO:0000313" key="3">
    <source>
        <dbReference type="Proteomes" id="UP000078113"/>
    </source>
</evidence>
<dbReference type="AlphaFoldDB" id="A0A8X7T1E0"/>
<comment type="caution">
    <text evidence="2">The sequence shown here is derived from an EMBL/GenBank/DDBJ whole genome shotgun (WGS) entry which is preliminary data.</text>
</comment>
<organism evidence="2 3">
    <name type="scientific">Tilletia walkeri</name>
    <dbReference type="NCBI Taxonomy" id="117179"/>
    <lineage>
        <taxon>Eukaryota</taxon>
        <taxon>Fungi</taxon>
        <taxon>Dikarya</taxon>
        <taxon>Basidiomycota</taxon>
        <taxon>Ustilaginomycotina</taxon>
        <taxon>Exobasidiomycetes</taxon>
        <taxon>Tilletiales</taxon>
        <taxon>Tilletiaceae</taxon>
        <taxon>Tilletia</taxon>
    </lineage>
</organism>
<dbReference type="InterPro" id="IPR036537">
    <property type="entry name" value="Adaptor_Cbl_N_dom_sf"/>
</dbReference>
<feature type="region of interest" description="Disordered" evidence="1">
    <location>
        <begin position="173"/>
        <end position="282"/>
    </location>
</feature>
<evidence type="ECO:0000256" key="1">
    <source>
        <dbReference type="SAM" id="MobiDB-lite"/>
    </source>
</evidence>
<dbReference type="GO" id="GO:0007166">
    <property type="term" value="P:cell surface receptor signaling pathway"/>
    <property type="evidence" value="ECO:0007669"/>
    <property type="project" value="InterPro"/>
</dbReference>
<feature type="compositionally biased region" description="Low complexity" evidence="1">
    <location>
        <begin position="261"/>
        <end position="278"/>
    </location>
</feature>
<dbReference type="Gene3D" id="1.20.930.20">
    <property type="entry name" value="Adaptor protein Cbl, N-terminal domain"/>
    <property type="match status" value="1"/>
</dbReference>
<protein>
    <submittedName>
        <fullName evidence="2">Uncharacterized protein</fullName>
    </submittedName>
</protein>
<dbReference type="EMBL" id="LWDG02001042">
    <property type="protein sequence ID" value="KAE8261212.1"/>
    <property type="molecule type" value="Genomic_DNA"/>
</dbReference>
<dbReference type="Proteomes" id="UP000078113">
    <property type="component" value="Unassembled WGS sequence"/>
</dbReference>
<feature type="compositionally biased region" description="Low complexity" evidence="1">
    <location>
        <begin position="197"/>
        <end position="226"/>
    </location>
</feature>
<reference evidence="2" key="2">
    <citation type="journal article" date="2019" name="IMA Fungus">
        <title>Genome sequencing and comparison of five Tilletia species to identify candidate genes for the detection of regulated species infecting wheat.</title>
        <authorList>
            <person name="Nguyen H.D.T."/>
            <person name="Sultana T."/>
            <person name="Kesanakurti P."/>
            <person name="Hambleton S."/>
        </authorList>
    </citation>
    <scope>NUCLEOTIDE SEQUENCE</scope>
    <source>
        <strain evidence="2">DAOMC 236422</strain>
    </source>
</reference>
<gene>
    <name evidence="2" type="ORF">A4X09_0g7694</name>
</gene>
<feature type="compositionally biased region" description="Polar residues" evidence="1">
    <location>
        <begin position="227"/>
        <end position="252"/>
    </location>
</feature>
<proteinExistence type="predicted"/>
<sequence>MSVQVAGSSYHQLAPQQARPIRTWTGPDALNVSTDVIDLFVSITTPIPLVGSILAPVLSGVKNIVVIVKKSKDNKAAAEDLARRILKYVKRTAERIQDARILMDPQSTFTKTMYDLAQDLDDLLKKLGETQGHRRFRSFIDHEAIRGLIDSANVEFNDARLNQMNGSLIGLYEGRQHNSGTPGALPSASHFDQCDTSAQQQAQTSPPSQSQQPQAPAALPTPLPQSNGSVFSSPAGTPSSEMQLVARSSSGSADPVGTTAPGPSVASSSPPSSTPHSSHQNLFQQTVTEAHPYSMKVYQHSQDGVQAVLDADVDARIAEERRKKKLALHGLS</sequence>
<name>A0A8X7T1E0_9BASI</name>
<accession>A0A8X7T1E0</accession>
<evidence type="ECO:0000313" key="2">
    <source>
        <dbReference type="EMBL" id="KAE8261212.1"/>
    </source>
</evidence>
<reference evidence="2" key="1">
    <citation type="submission" date="2016-04" db="EMBL/GenBank/DDBJ databases">
        <authorList>
            <person name="Nguyen H.D."/>
            <person name="Samba Siva P."/>
            <person name="Cullis J."/>
            <person name="Levesque C.A."/>
            <person name="Hambleton S."/>
        </authorList>
    </citation>
    <scope>NUCLEOTIDE SEQUENCE</scope>
    <source>
        <strain evidence="2">DAOMC 236422</strain>
    </source>
</reference>